<feature type="binding site" evidence="8">
    <location>
        <position position="257"/>
    </location>
    <ligand>
        <name>Zn(2+)</name>
        <dbReference type="ChEBI" id="CHEBI:29105"/>
    </ligand>
</feature>
<feature type="domain" description="C2H2-type" evidence="10">
    <location>
        <begin position="466"/>
        <end position="493"/>
    </location>
</feature>
<evidence type="ECO:0000256" key="9">
    <source>
        <dbReference type="SAM" id="MobiDB-lite"/>
    </source>
</evidence>
<keyword evidence="5 8" id="KW-0862">Zinc</keyword>
<dbReference type="FunFam" id="3.30.160.60:FF:000110">
    <property type="entry name" value="Zinc finger protein-like"/>
    <property type="match status" value="1"/>
</dbReference>
<dbReference type="Gene3D" id="3.30.160.60">
    <property type="entry name" value="Classic Zinc Finger"/>
    <property type="match status" value="5"/>
</dbReference>
<dbReference type="InterPro" id="IPR013087">
    <property type="entry name" value="Znf_C2H2_type"/>
</dbReference>
<feature type="domain" description="C2H2-type" evidence="10">
    <location>
        <begin position="580"/>
        <end position="607"/>
    </location>
</feature>
<feature type="binding site" evidence="8">
    <location>
        <position position="203"/>
    </location>
    <ligand>
        <name>Zn(2+)</name>
        <dbReference type="ChEBI" id="CHEBI:29105"/>
    </ligand>
</feature>
<dbReference type="InterPro" id="IPR029309">
    <property type="entry name" value="CaRF"/>
</dbReference>
<keyword evidence="13" id="KW-1185">Reference proteome</keyword>
<evidence type="ECO:0000256" key="5">
    <source>
        <dbReference type="ARBA" id="ARBA00022833"/>
    </source>
</evidence>
<dbReference type="Proteomes" id="UP001292094">
    <property type="component" value="Unassembled WGS sequence"/>
</dbReference>
<evidence type="ECO:0000256" key="2">
    <source>
        <dbReference type="ARBA" id="ARBA00022723"/>
    </source>
</evidence>
<dbReference type="InterPro" id="IPR012934">
    <property type="entry name" value="Znf_AD"/>
</dbReference>
<name>A0AAE1QAK9_9EUCA</name>
<evidence type="ECO:0000313" key="12">
    <source>
        <dbReference type="EMBL" id="KAK4322513.1"/>
    </source>
</evidence>
<feature type="region of interest" description="Disordered" evidence="9">
    <location>
        <begin position="292"/>
        <end position="376"/>
    </location>
</feature>
<feature type="domain" description="ZAD" evidence="11">
    <location>
        <begin position="201"/>
        <end position="284"/>
    </location>
</feature>
<dbReference type="PANTHER" id="PTHR16515:SF66">
    <property type="entry name" value="C2H2-TYPE DOMAIN-CONTAINING PROTEIN"/>
    <property type="match status" value="1"/>
</dbReference>
<reference evidence="12" key="1">
    <citation type="submission" date="2023-11" db="EMBL/GenBank/DDBJ databases">
        <title>Genome assemblies of two species of porcelain crab, Petrolisthes cinctipes and Petrolisthes manimaculis (Anomura: Porcellanidae).</title>
        <authorList>
            <person name="Angst P."/>
        </authorList>
    </citation>
    <scope>NUCLEOTIDE SEQUENCE</scope>
    <source>
        <strain evidence="12">PB745_02</strain>
        <tissue evidence="12">Gill</tissue>
    </source>
</reference>
<feature type="binding site" evidence="8">
    <location>
        <position position="260"/>
    </location>
    <ligand>
        <name>Zn(2+)</name>
        <dbReference type="ChEBI" id="CHEBI:29105"/>
    </ligand>
</feature>
<keyword evidence="6" id="KW-0539">Nucleus</keyword>
<dbReference type="FunFam" id="3.30.160.60:FF:000446">
    <property type="entry name" value="Zinc finger protein"/>
    <property type="match status" value="1"/>
</dbReference>
<evidence type="ECO:0000256" key="6">
    <source>
        <dbReference type="ARBA" id="ARBA00023242"/>
    </source>
</evidence>
<evidence type="ECO:0000256" key="3">
    <source>
        <dbReference type="ARBA" id="ARBA00022737"/>
    </source>
</evidence>
<feature type="domain" description="C2H2-type" evidence="10">
    <location>
        <begin position="524"/>
        <end position="551"/>
    </location>
</feature>
<feature type="domain" description="C2H2-type" evidence="10">
    <location>
        <begin position="495"/>
        <end position="522"/>
    </location>
</feature>
<proteinExistence type="predicted"/>
<dbReference type="Pfam" id="PF15299">
    <property type="entry name" value="ALS2CR8"/>
    <property type="match status" value="1"/>
</dbReference>
<evidence type="ECO:0000313" key="13">
    <source>
        <dbReference type="Proteomes" id="UP001292094"/>
    </source>
</evidence>
<accession>A0AAE1QAK9</accession>
<dbReference type="SUPFAM" id="SSF57667">
    <property type="entry name" value="beta-beta-alpha zinc fingers"/>
    <property type="match status" value="3"/>
</dbReference>
<evidence type="ECO:0000259" key="10">
    <source>
        <dbReference type="PROSITE" id="PS50157"/>
    </source>
</evidence>
<gene>
    <name evidence="12" type="ORF">Pmani_006738</name>
</gene>
<evidence type="ECO:0000259" key="11">
    <source>
        <dbReference type="PROSITE" id="PS51915"/>
    </source>
</evidence>
<evidence type="ECO:0000256" key="1">
    <source>
        <dbReference type="ARBA" id="ARBA00004123"/>
    </source>
</evidence>
<feature type="compositionally biased region" description="Basic residues" evidence="9">
    <location>
        <begin position="316"/>
        <end position="339"/>
    </location>
</feature>
<evidence type="ECO:0000256" key="7">
    <source>
        <dbReference type="PROSITE-ProRule" id="PRU00042"/>
    </source>
</evidence>
<sequence>MATNTTTESDSEGMEMESMDIKPELGYCLTLDEATDKVIQHEEDTDTVYGFLKSDQNFGSTNWSKDDCRIQWEEVDKYHGERLGFDGVPFIVLGSKYLGCQHGVRNPVKNSKYAEWRKKEGVEPLARKGSCPARIILKEVIKFPNYKIDSNTNYEKKKWSKVVRDDIRKDTAGPQRRIYVQFPSSQDHQHIKIVKTHCVKRHCLICNGKLSASVRSTVPLFSSETRTSHRHLEAVSLLNNILGLEVEEEAAHSRIVCTRCFNLIDEIDSLEEQLDNKKQIVVNRYKRTMAEVTQSGSSLDGLELDDYHDSDPLSVVKKRGRPRGRGRGPGRPRGSRTGRGRGSGRSTLDSTSIVKVEMESSPSPEEPPQESEAHDDHTIFKAIKMPTILKTIKKEDIMSDIEGPQETQHKVLRIEAVGTGSGMNEDEEEVTATIIPIVDDSGIAEAQVLEVVESVLEEEEKQEKLYGCSQCDKQFLTKSAIRNHIKVHDNFDANYDCEECEKSFSNKHSLKAHLKTHVDRDRPHICRVCGKSFYTRYHLNSHLKSHEGGRNFVCDQCGKALSTQKTLELHALTHTDKKPYECKLCGMGFMRKPMCVSHLAAHGETDNPEGHIIFNSPSALVSAGESLMVTEEEEVEHAVHTVRLATESDGGEEVEEQTTQLIRDGKVVKVMSRPAVHFIDADDTTRYVIQTGERLREENMEQFFAGIAVEVRTEDF</sequence>
<dbReference type="GO" id="GO:0003700">
    <property type="term" value="F:DNA-binding transcription factor activity"/>
    <property type="evidence" value="ECO:0007669"/>
    <property type="project" value="InterPro"/>
</dbReference>
<dbReference type="Pfam" id="PF00096">
    <property type="entry name" value="zf-C2H2"/>
    <property type="match status" value="3"/>
</dbReference>
<dbReference type="AlphaFoldDB" id="A0AAE1QAK9"/>
<protein>
    <submittedName>
        <fullName evidence="12">Uncharacterized protein</fullName>
    </submittedName>
</protein>
<dbReference type="FunFam" id="3.30.160.60:FF:000100">
    <property type="entry name" value="Zinc finger 45-like"/>
    <property type="match status" value="1"/>
</dbReference>
<dbReference type="SMART" id="SM00355">
    <property type="entry name" value="ZnF_C2H2"/>
    <property type="match status" value="5"/>
</dbReference>
<keyword evidence="2 8" id="KW-0479">Metal-binding</keyword>
<evidence type="ECO:0000256" key="4">
    <source>
        <dbReference type="ARBA" id="ARBA00022771"/>
    </source>
</evidence>
<dbReference type="EMBL" id="JAWZYT010000515">
    <property type="protein sequence ID" value="KAK4322513.1"/>
    <property type="molecule type" value="Genomic_DNA"/>
</dbReference>
<comment type="subcellular location">
    <subcellularLocation>
        <location evidence="1">Nucleus</location>
    </subcellularLocation>
</comment>
<feature type="binding site" evidence="8">
    <location>
        <position position="206"/>
    </location>
    <ligand>
        <name>Zn(2+)</name>
        <dbReference type="ChEBI" id="CHEBI:29105"/>
    </ligand>
</feature>
<comment type="caution">
    <text evidence="12">The sequence shown here is derived from an EMBL/GenBank/DDBJ whole genome shotgun (WGS) entry which is preliminary data.</text>
</comment>
<evidence type="ECO:0000256" key="8">
    <source>
        <dbReference type="PROSITE-ProRule" id="PRU01263"/>
    </source>
</evidence>
<dbReference type="PANTHER" id="PTHR16515">
    <property type="entry name" value="PR DOMAIN ZINC FINGER PROTEIN"/>
    <property type="match status" value="1"/>
</dbReference>
<dbReference type="PROSITE" id="PS50157">
    <property type="entry name" value="ZINC_FINGER_C2H2_2"/>
    <property type="match status" value="5"/>
</dbReference>
<keyword evidence="4 7" id="KW-0863">Zinc-finger</keyword>
<keyword evidence="3" id="KW-0677">Repeat</keyword>
<dbReference type="InterPro" id="IPR036236">
    <property type="entry name" value="Znf_C2H2_sf"/>
</dbReference>
<dbReference type="GO" id="GO:0005634">
    <property type="term" value="C:nucleus"/>
    <property type="evidence" value="ECO:0007669"/>
    <property type="project" value="UniProtKB-SubCell"/>
</dbReference>
<organism evidence="12 13">
    <name type="scientific">Petrolisthes manimaculis</name>
    <dbReference type="NCBI Taxonomy" id="1843537"/>
    <lineage>
        <taxon>Eukaryota</taxon>
        <taxon>Metazoa</taxon>
        <taxon>Ecdysozoa</taxon>
        <taxon>Arthropoda</taxon>
        <taxon>Crustacea</taxon>
        <taxon>Multicrustacea</taxon>
        <taxon>Malacostraca</taxon>
        <taxon>Eumalacostraca</taxon>
        <taxon>Eucarida</taxon>
        <taxon>Decapoda</taxon>
        <taxon>Pleocyemata</taxon>
        <taxon>Anomura</taxon>
        <taxon>Galatheoidea</taxon>
        <taxon>Porcellanidae</taxon>
        <taxon>Petrolisthes</taxon>
    </lineage>
</organism>
<dbReference type="InterPro" id="IPR050331">
    <property type="entry name" value="Zinc_finger"/>
</dbReference>
<dbReference type="PROSITE" id="PS51915">
    <property type="entry name" value="ZAD"/>
    <property type="match status" value="1"/>
</dbReference>
<dbReference type="GO" id="GO:0008270">
    <property type="term" value="F:zinc ion binding"/>
    <property type="evidence" value="ECO:0007669"/>
    <property type="project" value="UniProtKB-UniRule"/>
</dbReference>
<feature type="domain" description="C2H2-type" evidence="10">
    <location>
        <begin position="552"/>
        <end position="579"/>
    </location>
</feature>
<dbReference type="PROSITE" id="PS00028">
    <property type="entry name" value="ZINC_FINGER_C2H2_1"/>
    <property type="match status" value="5"/>
</dbReference>